<evidence type="ECO:0000256" key="1">
    <source>
        <dbReference type="ARBA" id="ARBA00004175"/>
    </source>
</evidence>
<dbReference type="InterPro" id="IPR036770">
    <property type="entry name" value="Ankyrin_rpt-contain_sf"/>
</dbReference>
<accession>A0A1Y3ALU6</accession>
<keyword evidence="4" id="KW-0638">Presynaptic neurotoxin</keyword>
<feature type="compositionally biased region" description="Basic and acidic residues" evidence="7">
    <location>
        <begin position="21"/>
        <end position="34"/>
    </location>
</feature>
<reference evidence="8 9" key="1">
    <citation type="submission" date="2017-03" db="EMBL/GenBank/DDBJ databases">
        <title>Genome Survey of Euroglyphus maynei.</title>
        <authorList>
            <person name="Arlian L.G."/>
            <person name="Morgan M.S."/>
            <person name="Rider S.D."/>
        </authorList>
    </citation>
    <scope>NUCLEOTIDE SEQUENCE [LARGE SCALE GENOMIC DNA]</scope>
    <source>
        <strain evidence="8">Arlian Lab</strain>
        <tissue evidence="8">Whole body</tissue>
    </source>
</reference>
<feature type="compositionally biased region" description="Basic and acidic residues" evidence="7">
    <location>
        <begin position="268"/>
        <end position="277"/>
    </location>
</feature>
<comment type="caution">
    <text evidence="8">The sequence shown here is derived from an EMBL/GenBank/DDBJ whole genome shotgun (WGS) entry which is preliminary data.</text>
</comment>
<feature type="region of interest" description="Disordered" evidence="7">
    <location>
        <begin position="92"/>
        <end position="150"/>
    </location>
</feature>
<feature type="compositionally biased region" description="Pro residues" evidence="7">
    <location>
        <begin position="100"/>
        <end position="116"/>
    </location>
</feature>
<feature type="repeat" description="ANK" evidence="6">
    <location>
        <begin position="384"/>
        <end position="416"/>
    </location>
</feature>
<feature type="compositionally biased region" description="Pro residues" evidence="7">
    <location>
        <begin position="199"/>
        <end position="214"/>
    </location>
</feature>
<name>A0A1Y3ALU6_EURMA</name>
<evidence type="ECO:0000256" key="2">
    <source>
        <dbReference type="ARBA" id="ARBA00022483"/>
    </source>
</evidence>
<proteinExistence type="predicted"/>
<keyword evidence="2" id="KW-0268">Exocytosis</keyword>
<dbReference type="AlphaFoldDB" id="A0A1Y3ALU6"/>
<comment type="subcellular location">
    <subcellularLocation>
        <location evidence="1">Target cell membrane</location>
    </subcellularLocation>
</comment>
<keyword evidence="4" id="KW-0800">Toxin</keyword>
<dbReference type="PROSITE" id="PS50088">
    <property type="entry name" value="ANK_REPEAT"/>
    <property type="match status" value="1"/>
</dbReference>
<organism evidence="8 9">
    <name type="scientific">Euroglyphus maynei</name>
    <name type="common">Mayne's house dust mite</name>
    <dbReference type="NCBI Taxonomy" id="6958"/>
    <lineage>
        <taxon>Eukaryota</taxon>
        <taxon>Metazoa</taxon>
        <taxon>Ecdysozoa</taxon>
        <taxon>Arthropoda</taxon>
        <taxon>Chelicerata</taxon>
        <taxon>Arachnida</taxon>
        <taxon>Acari</taxon>
        <taxon>Acariformes</taxon>
        <taxon>Sarcoptiformes</taxon>
        <taxon>Astigmata</taxon>
        <taxon>Psoroptidia</taxon>
        <taxon>Analgoidea</taxon>
        <taxon>Pyroglyphidae</taxon>
        <taxon>Pyroglyphinae</taxon>
        <taxon>Euroglyphus</taxon>
    </lineage>
</organism>
<protein>
    <submittedName>
        <fullName evidence="8">Uncharacterized protein</fullName>
    </submittedName>
</protein>
<dbReference type="OrthoDB" id="539213at2759"/>
<keyword evidence="4" id="KW-0528">Neurotoxin</keyword>
<evidence type="ECO:0000313" key="8">
    <source>
        <dbReference type="EMBL" id="OTF69410.1"/>
    </source>
</evidence>
<evidence type="ECO:0000256" key="7">
    <source>
        <dbReference type="SAM" id="MobiDB-lite"/>
    </source>
</evidence>
<dbReference type="EMBL" id="MUJZ01070697">
    <property type="protein sequence ID" value="OTF69410.1"/>
    <property type="molecule type" value="Genomic_DNA"/>
</dbReference>
<evidence type="ECO:0000256" key="5">
    <source>
        <dbReference type="ARBA" id="ARBA00023298"/>
    </source>
</evidence>
<evidence type="ECO:0000256" key="4">
    <source>
        <dbReference type="ARBA" id="ARBA00023028"/>
    </source>
</evidence>
<keyword evidence="5" id="KW-1053">Target membrane</keyword>
<feature type="compositionally biased region" description="Gly residues" evidence="7">
    <location>
        <begin position="166"/>
        <end position="176"/>
    </location>
</feature>
<feature type="region of interest" description="Disordered" evidence="7">
    <location>
        <begin position="166"/>
        <end position="336"/>
    </location>
</feature>
<evidence type="ECO:0000256" key="6">
    <source>
        <dbReference type="PROSITE-ProRule" id="PRU00023"/>
    </source>
</evidence>
<keyword evidence="9" id="KW-1185">Reference proteome</keyword>
<feature type="compositionally biased region" description="Low complexity" evidence="7">
    <location>
        <begin position="177"/>
        <end position="198"/>
    </location>
</feature>
<feature type="compositionally biased region" description="Basic and acidic residues" evidence="7">
    <location>
        <begin position="233"/>
        <end position="260"/>
    </location>
</feature>
<feature type="region of interest" description="Disordered" evidence="7">
    <location>
        <begin position="21"/>
        <end position="80"/>
    </location>
</feature>
<feature type="compositionally biased region" description="Basic and acidic residues" evidence="7">
    <location>
        <begin position="300"/>
        <end position="316"/>
    </location>
</feature>
<keyword evidence="6" id="KW-0040">ANK repeat</keyword>
<gene>
    <name evidence="8" type="ORF">BLA29_003703</name>
</gene>
<dbReference type="Gene3D" id="1.25.40.20">
    <property type="entry name" value="Ankyrin repeat-containing domain"/>
    <property type="match status" value="1"/>
</dbReference>
<dbReference type="GO" id="GO:0006887">
    <property type="term" value="P:exocytosis"/>
    <property type="evidence" value="ECO:0007669"/>
    <property type="project" value="UniProtKB-KW"/>
</dbReference>
<dbReference type="InterPro" id="IPR002110">
    <property type="entry name" value="Ankyrin_rpt"/>
</dbReference>
<evidence type="ECO:0000313" key="9">
    <source>
        <dbReference type="Proteomes" id="UP000194236"/>
    </source>
</evidence>
<keyword evidence="5" id="KW-0472">Membrane</keyword>
<feature type="compositionally biased region" description="Polar residues" evidence="7">
    <location>
        <begin position="326"/>
        <end position="336"/>
    </location>
</feature>
<dbReference type="SUPFAM" id="SSF48403">
    <property type="entry name" value="Ankyrin repeat"/>
    <property type="match status" value="1"/>
</dbReference>
<dbReference type="GO" id="GO:0044231">
    <property type="term" value="C:host cell presynaptic membrane"/>
    <property type="evidence" value="ECO:0007669"/>
    <property type="project" value="UniProtKB-KW"/>
</dbReference>
<dbReference type="GO" id="GO:0044218">
    <property type="term" value="C:other organism cell membrane"/>
    <property type="evidence" value="ECO:0007669"/>
    <property type="project" value="UniProtKB-KW"/>
</dbReference>
<sequence>MIGDGQLKRLKNVSIQELKKDLEKSRQQQREKLARQQQKTPAANGVIINGDSTIIDMDSKQPQPQQQQQRSTRLSQKKLPVEKLDITAALDVSSIVSSPSPQPPPPPPPQKLPPPVSSSISPLPGDHQTIMKQAKIPKPISKRSQGSIGGIKLTELEMAKLGRLGIAGGQFDGTGKGKTTIGRKSPLPSGKQPQTTTPSPKPPGRSPRPSPRESPIPGKKDGITGLDDGVIGDVDKKAAARIPRSEMPTRKERMQQRKEAAAAAAATDGKKPTEMDAKQQQQPATKEHGSKSSSSSSRSRSRERGVGRKLSREMSKDVQGSKGSRKQSLLDQSPSSRAAKNINEYGHKLVALCRKGDWVGVDTIIKYLNKYNVEFDKMAVSETTGWSPLMFAVRDNRIQISEQLIDLGIPINTKAKVSETRIDKIKILVAVMFPFKIKRNS</sequence>
<dbReference type="Proteomes" id="UP000194236">
    <property type="component" value="Unassembled WGS sequence"/>
</dbReference>
<evidence type="ECO:0000256" key="3">
    <source>
        <dbReference type="ARBA" id="ARBA00022537"/>
    </source>
</evidence>
<keyword evidence="3" id="KW-1052">Target cell membrane</keyword>